<evidence type="ECO:0008006" key="2">
    <source>
        <dbReference type="Google" id="ProtNLM"/>
    </source>
</evidence>
<proteinExistence type="predicted"/>
<dbReference type="Pfam" id="PF00805">
    <property type="entry name" value="Pentapeptide"/>
    <property type="match status" value="1"/>
</dbReference>
<reference evidence="1" key="1">
    <citation type="journal article" date="2015" name="Nature">
        <title>Complex archaea that bridge the gap between prokaryotes and eukaryotes.</title>
        <authorList>
            <person name="Spang A."/>
            <person name="Saw J.H."/>
            <person name="Jorgensen S.L."/>
            <person name="Zaremba-Niedzwiedzka K."/>
            <person name="Martijn J."/>
            <person name="Lind A.E."/>
            <person name="van Eijk R."/>
            <person name="Schleper C."/>
            <person name="Guy L."/>
            <person name="Ettema T.J."/>
        </authorList>
    </citation>
    <scope>NUCLEOTIDE SEQUENCE</scope>
</reference>
<gene>
    <name evidence="1" type="ORF">LCGC14_2789670</name>
</gene>
<dbReference type="EMBL" id="LAZR01052057">
    <property type="protein sequence ID" value="KKK83811.1"/>
    <property type="molecule type" value="Genomic_DNA"/>
</dbReference>
<evidence type="ECO:0000313" key="1">
    <source>
        <dbReference type="EMBL" id="KKK83811.1"/>
    </source>
</evidence>
<protein>
    <recommendedName>
        <fullName evidence="2">Pentapeptide repeat-containing protein</fullName>
    </recommendedName>
</protein>
<feature type="non-terminal residue" evidence="1">
    <location>
        <position position="1"/>
    </location>
</feature>
<dbReference type="SUPFAM" id="SSF141571">
    <property type="entry name" value="Pentapeptide repeat-like"/>
    <property type="match status" value="1"/>
</dbReference>
<dbReference type="AlphaFoldDB" id="A0A0F9BH92"/>
<dbReference type="InterPro" id="IPR001646">
    <property type="entry name" value="5peptide_repeat"/>
</dbReference>
<sequence length="92" mass="10107">SSGANLRGVDLRGVDLADANLRGAYHIFPIAGDIYIWHVVRWDDGIRIQAGCHWFTVQEAQAHWIGKGEHGAICRASINAAVAMAKVRGWKI</sequence>
<name>A0A0F9BH92_9ZZZZ</name>
<accession>A0A0F9BH92</accession>
<comment type="caution">
    <text evidence="1">The sequence shown here is derived from an EMBL/GenBank/DDBJ whole genome shotgun (WGS) entry which is preliminary data.</text>
</comment>
<organism evidence="1">
    <name type="scientific">marine sediment metagenome</name>
    <dbReference type="NCBI Taxonomy" id="412755"/>
    <lineage>
        <taxon>unclassified sequences</taxon>
        <taxon>metagenomes</taxon>
        <taxon>ecological metagenomes</taxon>
    </lineage>
</organism>